<evidence type="ECO:0000313" key="2">
    <source>
        <dbReference type="EMBL" id="CAF1204922.1"/>
    </source>
</evidence>
<dbReference type="Gene3D" id="1.20.900.10">
    <property type="entry name" value="Dbl homology (DH) domain"/>
    <property type="match status" value="1"/>
</dbReference>
<keyword evidence="4" id="KW-1185">Reference proteome</keyword>
<name>A0A814WQQ3_9BILA</name>
<evidence type="ECO:0000313" key="4">
    <source>
        <dbReference type="Proteomes" id="UP000663829"/>
    </source>
</evidence>
<dbReference type="InterPro" id="IPR000219">
    <property type="entry name" value="DH_dom"/>
</dbReference>
<dbReference type="GO" id="GO:0005085">
    <property type="term" value="F:guanyl-nucleotide exchange factor activity"/>
    <property type="evidence" value="ECO:0007669"/>
    <property type="project" value="InterPro"/>
</dbReference>
<dbReference type="GO" id="GO:0005737">
    <property type="term" value="C:cytoplasm"/>
    <property type="evidence" value="ECO:0007669"/>
    <property type="project" value="TreeGrafter"/>
</dbReference>
<dbReference type="SMART" id="SM00325">
    <property type="entry name" value="RhoGEF"/>
    <property type="match status" value="1"/>
</dbReference>
<dbReference type="PROSITE" id="PS50010">
    <property type="entry name" value="DH_2"/>
    <property type="match status" value="1"/>
</dbReference>
<feature type="domain" description="DH" evidence="1">
    <location>
        <begin position="24"/>
        <end position="203"/>
    </location>
</feature>
<dbReference type="EMBL" id="CAJOBC010008726">
    <property type="protein sequence ID" value="CAF3969254.1"/>
    <property type="molecule type" value="Genomic_DNA"/>
</dbReference>
<reference evidence="2" key="1">
    <citation type="submission" date="2021-02" db="EMBL/GenBank/DDBJ databases">
        <authorList>
            <person name="Nowell W R."/>
        </authorList>
    </citation>
    <scope>NUCLEOTIDE SEQUENCE</scope>
</reference>
<dbReference type="AlphaFoldDB" id="A0A814WQQ3"/>
<evidence type="ECO:0000313" key="3">
    <source>
        <dbReference type="EMBL" id="CAF3969254.1"/>
    </source>
</evidence>
<dbReference type="Proteomes" id="UP000681722">
    <property type="component" value="Unassembled WGS sequence"/>
</dbReference>
<dbReference type="InterPro" id="IPR035899">
    <property type="entry name" value="DBL_dom_sf"/>
</dbReference>
<comment type="caution">
    <text evidence="2">The sequence shown here is derived from an EMBL/GenBank/DDBJ whole genome shotgun (WGS) entry which is preliminary data.</text>
</comment>
<dbReference type="SUPFAM" id="SSF50729">
    <property type="entry name" value="PH domain-like"/>
    <property type="match status" value="1"/>
</dbReference>
<dbReference type="Pfam" id="PF00621">
    <property type="entry name" value="RhoGEF"/>
    <property type="match status" value="1"/>
</dbReference>
<protein>
    <recommendedName>
        <fullName evidence="1">DH domain-containing protein</fullName>
    </recommendedName>
</protein>
<dbReference type="InterPro" id="IPR011993">
    <property type="entry name" value="PH-like_dom_sf"/>
</dbReference>
<dbReference type="Proteomes" id="UP000663829">
    <property type="component" value="Unassembled WGS sequence"/>
</dbReference>
<dbReference type="EMBL" id="CAJNOQ010008724">
    <property type="protein sequence ID" value="CAF1204922.1"/>
    <property type="molecule type" value="Genomic_DNA"/>
</dbReference>
<dbReference type="OrthoDB" id="6019202at2759"/>
<gene>
    <name evidence="2" type="ORF">GPM918_LOCUS23913</name>
    <name evidence="3" type="ORF">SRO942_LOCUS23913</name>
</gene>
<dbReference type="Gene3D" id="2.30.29.30">
    <property type="entry name" value="Pleckstrin-homology domain (PH domain)/Phosphotyrosine-binding domain (PTB)"/>
    <property type="match status" value="1"/>
</dbReference>
<accession>A0A814WQQ3</accession>
<dbReference type="PANTHER" id="PTHR46026">
    <property type="entry name" value="RHO-TYPE GUANINE NUCLEOTIDE EXCHANGE FACTOR, ISOFORM F"/>
    <property type="match status" value="1"/>
</dbReference>
<evidence type="ECO:0000259" key="1">
    <source>
        <dbReference type="PROSITE" id="PS50010"/>
    </source>
</evidence>
<organism evidence="2 4">
    <name type="scientific">Didymodactylos carnosus</name>
    <dbReference type="NCBI Taxonomy" id="1234261"/>
    <lineage>
        <taxon>Eukaryota</taxon>
        <taxon>Metazoa</taxon>
        <taxon>Spiralia</taxon>
        <taxon>Gnathifera</taxon>
        <taxon>Rotifera</taxon>
        <taxon>Eurotatoria</taxon>
        <taxon>Bdelloidea</taxon>
        <taxon>Philodinida</taxon>
        <taxon>Philodinidae</taxon>
        <taxon>Didymodactylos</taxon>
    </lineage>
</organism>
<dbReference type="SUPFAM" id="SSF48065">
    <property type="entry name" value="DBL homology domain (DH-domain)"/>
    <property type="match status" value="1"/>
</dbReference>
<proteinExistence type="predicted"/>
<sequence>MVLHLDSTLSTPSATSQYQEMRKNREIILETLIESEQQYVDELKEFLAQIIQPICNTSNLKHSFEIQRTCNQLEKLIQFHHHVLSNLHNCIKTNNGVGGVFLQLATTLDPLFELYCQQYAKTILFCHTNKDKIQFILSKTNSRGTNNYLLLIKNLSLPLNTIEKYSILLNEYLHNLENFHSDRGDAQRAVDYYSKLARSGNELRKRKEWELEVLNGKIHGLDSETLWSLGEILYLTPVSVLFENGQSSERIALLYSSVLIFISMTNSRQEYKFENYLLISHLILNRIDDELLSERALKITVPSLSLSMIISFPNVIEFNNWCEKIRYITYESKYGETLHTPQVSKFVSSLSNYLPKSPTSTGVSFKIPLRSPEKSPLLKSCLRPHSSNRIRLVQTIESKDGLNEFNSGTNKTSKSFLTMRKIKTNEFVKRGETSEDDSLLLSVIEAYYGVSGNSRFSLSTSGLNEQNIPVVVSMSNPVILNGNSNISNMTNPLPITSLVKSIAPALDSNRCIIETINELRLILKMIHQELEEGKIARYKLESKIQCLLTTK</sequence>
<dbReference type="PANTHER" id="PTHR46026:SF1">
    <property type="entry name" value="RHO-TYPE GUANINE NUCLEOTIDE EXCHANGE FACTOR, ISOFORM F"/>
    <property type="match status" value="1"/>
</dbReference>